<dbReference type="InterPro" id="IPR036397">
    <property type="entry name" value="RNaseH_sf"/>
</dbReference>
<dbReference type="InterPro" id="IPR025724">
    <property type="entry name" value="GAG-pre-integrase_dom"/>
</dbReference>
<gene>
    <name evidence="4" type="ORF">KK1_048296</name>
</gene>
<proteinExistence type="predicted"/>
<feature type="domain" description="GAG-pre-integrase" evidence="2">
    <location>
        <begin position="106"/>
        <end position="172"/>
    </location>
</feature>
<feature type="domain" description="Retrovirus-related Pol polyprotein from transposon TNT 1-94-like beta-barrel" evidence="3">
    <location>
        <begin position="1"/>
        <end position="74"/>
    </location>
</feature>
<dbReference type="Pfam" id="PF22936">
    <property type="entry name" value="Pol_BBD"/>
    <property type="match status" value="1"/>
</dbReference>
<keyword evidence="1" id="KW-0645">Protease</keyword>
<dbReference type="EMBL" id="KQ486023">
    <property type="protein sequence ID" value="KYP31410.1"/>
    <property type="molecule type" value="Genomic_DNA"/>
</dbReference>
<dbReference type="SUPFAM" id="SSF53098">
    <property type="entry name" value="Ribonuclease H-like"/>
    <property type="match status" value="1"/>
</dbReference>
<keyword evidence="1" id="KW-0378">Hydrolase</keyword>
<dbReference type="Pfam" id="PF13976">
    <property type="entry name" value="gag_pre-integrs"/>
    <property type="match status" value="1"/>
</dbReference>
<evidence type="ECO:0000256" key="1">
    <source>
        <dbReference type="ARBA" id="ARBA00022670"/>
    </source>
</evidence>
<dbReference type="InterPro" id="IPR039537">
    <property type="entry name" value="Retrotran_Ty1/copia-like"/>
</dbReference>
<dbReference type="AlphaFoldDB" id="A0A151QM77"/>
<dbReference type="GO" id="GO:0006508">
    <property type="term" value="P:proteolysis"/>
    <property type="evidence" value="ECO:0007669"/>
    <property type="project" value="UniProtKB-KW"/>
</dbReference>
<protein>
    <submittedName>
        <fullName evidence="4">Retrovirus-related Pol polyprotein from transposon TNT 1-94</fullName>
    </submittedName>
</protein>
<evidence type="ECO:0000259" key="2">
    <source>
        <dbReference type="Pfam" id="PF13976"/>
    </source>
</evidence>
<dbReference type="Gene3D" id="3.30.420.10">
    <property type="entry name" value="Ribonuclease H-like superfamily/Ribonuclease H"/>
    <property type="match status" value="1"/>
</dbReference>
<organism evidence="4 5">
    <name type="scientific">Cajanus cajan</name>
    <name type="common">Pigeon pea</name>
    <name type="synonym">Cajanus indicus</name>
    <dbReference type="NCBI Taxonomy" id="3821"/>
    <lineage>
        <taxon>Eukaryota</taxon>
        <taxon>Viridiplantae</taxon>
        <taxon>Streptophyta</taxon>
        <taxon>Embryophyta</taxon>
        <taxon>Tracheophyta</taxon>
        <taxon>Spermatophyta</taxon>
        <taxon>Magnoliopsida</taxon>
        <taxon>eudicotyledons</taxon>
        <taxon>Gunneridae</taxon>
        <taxon>Pentapetalae</taxon>
        <taxon>rosids</taxon>
        <taxon>fabids</taxon>
        <taxon>Fabales</taxon>
        <taxon>Fabaceae</taxon>
        <taxon>Papilionoideae</taxon>
        <taxon>50 kb inversion clade</taxon>
        <taxon>NPAAA clade</taxon>
        <taxon>indigoferoid/millettioid clade</taxon>
        <taxon>Phaseoleae</taxon>
        <taxon>Cajanus</taxon>
    </lineage>
</organism>
<dbReference type="STRING" id="3821.A0A151QM77"/>
<dbReference type="GO" id="GO:0008233">
    <property type="term" value="F:peptidase activity"/>
    <property type="evidence" value="ECO:0007669"/>
    <property type="project" value="UniProtKB-KW"/>
</dbReference>
<name>A0A151QM77_CAJCA</name>
<evidence type="ECO:0000313" key="5">
    <source>
        <dbReference type="Proteomes" id="UP000075243"/>
    </source>
</evidence>
<dbReference type="Gramene" id="C.cajan_44349.t">
    <property type="protein sequence ID" value="C.cajan_44349.t.cds1"/>
    <property type="gene ID" value="C.cajan_44349"/>
</dbReference>
<evidence type="ECO:0000259" key="3">
    <source>
        <dbReference type="Pfam" id="PF22936"/>
    </source>
</evidence>
<dbReference type="Proteomes" id="UP000075243">
    <property type="component" value="Unassembled WGS sequence"/>
</dbReference>
<dbReference type="PANTHER" id="PTHR42648">
    <property type="entry name" value="TRANSPOSASE, PUTATIVE-RELATED"/>
    <property type="match status" value="1"/>
</dbReference>
<feature type="non-terminal residue" evidence="4">
    <location>
        <position position="1"/>
    </location>
</feature>
<sequence>WIVDSGATDHMTYRASDLVEKSLPRQSCIINANGESYPVKVAGTVNFSNHISLPNTVLVPSLSNKLIFVAQATKQLNCVALMYPNFCLFQDIFTKEIIGCGTKRGGLYYMEDLNSSIVNNVGKASDNKGEIRVWHERMGHPSFYYMKQALPKLFAGVDLSKLTCDTCIVAKSPHVPFPTHLNKINTPFGLIHTDVWGPSSLSSLVGHQWFVTCIDDCTLVTWLYFLKHINEVFDIFKTFHSTIRTQFDFSICILRLDNGGEYVNNQFRHFLIPMGLYMRPLVLTHLNRTVLPNGRINIS</sequence>
<evidence type="ECO:0000313" key="4">
    <source>
        <dbReference type="EMBL" id="KYP31410.1"/>
    </source>
</evidence>
<dbReference type="PANTHER" id="PTHR42648:SF22">
    <property type="entry name" value="REVERSE TRANSCRIPTASE TY1_COPIA-TYPE DOMAIN-CONTAINING PROTEIN"/>
    <property type="match status" value="1"/>
</dbReference>
<dbReference type="InterPro" id="IPR012337">
    <property type="entry name" value="RNaseH-like_sf"/>
</dbReference>
<accession>A0A151QM77</accession>
<reference evidence="4" key="1">
    <citation type="journal article" date="2012" name="Nat. Biotechnol.">
        <title>Draft genome sequence of pigeonpea (Cajanus cajan), an orphan legume crop of resource-poor farmers.</title>
        <authorList>
            <person name="Varshney R.K."/>
            <person name="Chen W."/>
            <person name="Li Y."/>
            <person name="Bharti A.K."/>
            <person name="Saxena R.K."/>
            <person name="Schlueter J.A."/>
            <person name="Donoghue M.T."/>
            <person name="Azam S."/>
            <person name="Fan G."/>
            <person name="Whaley A.M."/>
            <person name="Farmer A.D."/>
            <person name="Sheridan J."/>
            <person name="Iwata A."/>
            <person name="Tuteja R."/>
            <person name="Penmetsa R.V."/>
            <person name="Wu W."/>
            <person name="Upadhyaya H.D."/>
            <person name="Yang S.P."/>
            <person name="Shah T."/>
            <person name="Saxena K.B."/>
            <person name="Michael T."/>
            <person name="McCombie W.R."/>
            <person name="Yang B."/>
            <person name="Zhang G."/>
            <person name="Yang H."/>
            <person name="Wang J."/>
            <person name="Spillane C."/>
            <person name="Cook D.R."/>
            <person name="May G.D."/>
            <person name="Xu X."/>
            <person name="Jackson S.A."/>
        </authorList>
    </citation>
    <scope>NUCLEOTIDE SEQUENCE [LARGE SCALE GENOMIC DNA]</scope>
</reference>
<keyword evidence="5" id="KW-1185">Reference proteome</keyword>
<dbReference type="InterPro" id="IPR054722">
    <property type="entry name" value="PolX-like_BBD"/>
</dbReference>
<dbReference type="GO" id="GO:0003676">
    <property type="term" value="F:nucleic acid binding"/>
    <property type="evidence" value="ECO:0007669"/>
    <property type="project" value="InterPro"/>
</dbReference>